<dbReference type="PANTHER" id="PTHR12203">
    <property type="entry name" value="KDEL LYS-ASP-GLU-LEU CONTAINING - RELATED"/>
    <property type="match status" value="1"/>
</dbReference>
<dbReference type="Proteomes" id="UP000560658">
    <property type="component" value="Unassembled WGS sequence"/>
</dbReference>
<evidence type="ECO:0000259" key="2">
    <source>
        <dbReference type="SMART" id="SM00672"/>
    </source>
</evidence>
<keyword evidence="1" id="KW-0808">Transferase</keyword>
<sequence length="327" mass="39092">MKNKFLYTLRSGKNPKFIYYAVNLCRFLVPKIFFQMRLRHRLATLSRRNDKAYIEQRVDYYNKLTGLIELPSTALHLADHKMGRQKVYFFDTYQYTRWFPDRFQWGFCPGDVTYIPEYPSIVKSRPLAADNENSIVMKLDKVRHFIFVNDKKPFASKKNMAIFRGKVKGKSSRRQFMEMYFYHPMCDLGDVSKNTTDPEEWQTEKKTIQEHLDYKFVMALEGNDVASNLKWIMSSNSIAVMPRPTCETWFMEGTLIPDYHYIEIKPDFSDLESRLRYYIEHVDEAQQIIEHAHDYVAQFKNKRRENLISLLVLEKYFRATGQYNDKI</sequence>
<comment type="caution">
    <text evidence="3">The sequence shown here is derived from an EMBL/GenBank/DDBJ whole genome shotgun (WGS) entry which is preliminary data.</text>
</comment>
<keyword evidence="4" id="KW-1185">Reference proteome</keyword>
<organism evidence="3 4">
    <name type="scientific">Bacteroides reticulotermitis</name>
    <dbReference type="NCBI Taxonomy" id="1133319"/>
    <lineage>
        <taxon>Bacteria</taxon>
        <taxon>Pseudomonadati</taxon>
        <taxon>Bacteroidota</taxon>
        <taxon>Bacteroidia</taxon>
        <taxon>Bacteroidales</taxon>
        <taxon>Bacteroidaceae</taxon>
        <taxon>Bacteroides</taxon>
    </lineage>
</organism>
<dbReference type="InterPro" id="IPR006598">
    <property type="entry name" value="CAP10"/>
</dbReference>
<evidence type="ECO:0000256" key="1">
    <source>
        <dbReference type="ARBA" id="ARBA00022679"/>
    </source>
</evidence>
<dbReference type="Pfam" id="PF05686">
    <property type="entry name" value="Glyco_transf_90"/>
    <property type="match status" value="1"/>
</dbReference>
<dbReference type="GO" id="GO:0016740">
    <property type="term" value="F:transferase activity"/>
    <property type="evidence" value="ECO:0007669"/>
    <property type="project" value="UniProtKB-KW"/>
</dbReference>
<accession>A0A840D6N1</accession>
<dbReference type="EMBL" id="JACIER010000006">
    <property type="protein sequence ID" value="MBB4044053.1"/>
    <property type="molecule type" value="Genomic_DNA"/>
</dbReference>
<dbReference type="InterPro" id="IPR051091">
    <property type="entry name" value="O-Glucosyltr/Glycosyltrsf_90"/>
</dbReference>
<feature type="domain" description="Glycosyl transferase CAP10" evidence="2">
    <location>
        <begin position="121"/>
        <end position="315"/>
    </location>
</feature>
<proteinExistence type="predicted"/>
<protein>
    <recommendedName>
        <fullName evidence="2">Glycosyl transferase CAP10 domain-containing protein</fullName>
    </recommendedName>
</protein>
<dbReference type="PANTHER" id="PTHR12203:SF35">
    <property type="entry name" value="PROTEIN O-GLUCOSYLTRANSFERASE 1"/>
    <property type="match status" value="1"/>
</dbReference>
<dbReference type="SMART" id="SM00672">
    <property type="entry name" value="CAP10"/>
    <property type="match status" value="1"/>
</dbReference>
<reference evidence="3" key="1">
    <citation type="submission" date="2020-08" db="EMBL/GenBank/DDBJ databases">
        <title>Genomic Encyclopedia of Type Strains, Phase IV (KMG-IV): sequencing the most valuable type-strain genomes for metagenomic binning, comparative biology and taxonomic classification.</title>
        <authorList>
            <person name="Goeker M."/>
        </authorList>
    </citation>
    <scope>NUCLEOTIDE SEQUENCE [LARGE SCALE GENOMIC DNA]</scope>
    <source>
        <strain evidence="3">DSM 105720</strain>
    </source>
</reference>
<dbReference type="AlphaFoldDB" id="A0A840D6N1"/>
<evidence type="ECO:0000313" key="4">
    <source>
        <dbReference type="Proteomes" id="UP000560658"/>
    </source>
</evidence>
<name>A0A840D6N1_9BACE</name>
<dbReference type="RefSeq" id="WP_044160420.1">
    <property type="nucleotide sequence ID" value="NZ_JACIER010000006.1"/>
</dbReference>
<gene>
    <name evidence="3" type="ORF">GGR06_001842</name>
</gene>
<evidence type="ECO:0000313" key="3">
    <source>
        <dbReference type="EMBL" id="MBB4044053.1"/>
    </source>
</evidence>